<dbReference type="InterPro" id="IPR009057">
    <property type="entry name" value="Homeodomain-like_sf"/>
</dbReference>
<dbReference type="InterPro" id="IPR010921">
    <property type="entry name" value="Trp_repressor/repl_initiator"/>
</dbReference>
<dbReference type="GO" id="GO:0043565">
    <property type="term" value="F:sequence-specific DNA binding"/>
    <property type="evidence" value="ECO:0007669"/>
    <property type="project" value="InterPro"/>
</dbReference>
<evidence type="ECO:0000313" key="2">
    <source>
        <dbReference type="Proteomes" id="UP000014923"/>
    </source>
</evidence>
<dbReference type="EMBL" id="CAVN010000088">
    <property type="protein sequence ID" value="CDF57630.1"/>
    <property type="molecule type" value="Genomic_DNA"/>
</dbReference>
<accession>R7RQU9</accession>
<dbReference type="RefSeq" id="WP_018660957.1">
    <property type="nucleotide sequence ID" value="NZ_HF952018.1"/>
</dbReference>
<reference evidence="1" key="1">
    <citation type="submission" date="2013-03" db="EMBL/GenBank/DDBJ databases">
        <title>Draft genome sequence of the hydrogen-ethanol-producing anaerobic alkalithermophilic Caloramator celere.</title>
        <authorList>
            <person name="Ciranna A."/>
            <person name="Larjo A."/>
            <person name="Kivisto A."/>
            <person name="Santala V."/>
            <person name="Roos C."/>
            <person name="Karp M."/>
        </authorList>
    </citation>
    <scope>NUCLEOTIDE SEQUENCE [LARGE SCALE GENOMIC DNA]</scope>
    <source>
        <strain evidence="1">DSM 8682</strain>
    </source>
</reference>
<protein>
    <recommendedName>
        <fullName evidence="3">Transposase</fullName>
    </recommendedName>
</protein>
<dbReference type="SUPFAM" id="SSF46689">
    <property type="entry name" value="Homeodomain-like"/>
    <property type="match status" value="1"/>
</dbReference>
<comment type="caution">
    <text evidence="1">The sequence shown here is derived from an EMBL/GenBank/DDBJ whole genome shotgun (WGS) entry which is preliminary data.</text>
</comment>
<dbReference type="SUPFAM" id="SSF48295">
    <property type="entry name" value="TrpR-like"/>
    <property type="match status" value="1"/>
</dbReference>
<dbReference type="OrthoDB" id="9797531at2"/>
<gene>
    <name evidence="1" type="ORF">TCEL_01544</name>
</gene>
<dbReference type="Proteomes" id="UP000014923">
    <property type="component" value="Unassembled WGS sequence"/>
</dbReference>
<keyword evidence="2" id="KW-1185">Reference proteome</keyword>
<dbReference type="HOGENOM" id="CLU_027402_17_4_9"/>
<dbReference type="eggNOG" id="COG2963">
    <property type="taxonomic scope" value="Bacteria"/>
</dbReference>
<proteinExistence type="predicted"/>
<evidence type="ECO:0008006" key="3">
    <source>
        <dbReference type="Google" id="ProtNLM"/>
    </source>
</evidence>
<sequence length="105" mass="12379">MRKKGVYDFDIKLKSVEEYLNNIKTTKQICCEIGVNKKKKVFLNWVRKYKVEGAKGLIIKDSNKKYSTELKIKAVEDYFNSTLSQFEICSKYYICSHIVIAFVYK</sequence>
<organism evidence="1 2">
    <name type="scientific">Thermobrachium celere DSM 8682</name>
    <dbReference type="NCBI Taxonomy" id="941824"/>
    <lineage>
        <taxon>Bacteria</taxon>
        <taxon>Bacillati</taxon>
        <taxon>Bacillota</taxon>
        <taxon>Clostridia</taxon>
        <taxon>Eubacteriales</taxon>
        <taxon>Clostridiaceae</taxon>
        <taxon>Thermobrachium</taxon>
    </lineage>
</organism>
<evidence type="ECO:0000313" key="1">
    <source>
        <dbReference type="EMBL" id="CDF57630.1"/>
    </source>
</evidence>
<dbReference type="AlphaFoldDB" id="R7RQU9"/>
<name>R7RQU9_9CLOT</name>